<comment type="similarity">
    <text evidence="2">Belongs to the glycosyl hydrolase 88 family.</text>
</comment>
<keyword evidence="1 4" id="KW-0378">Hydrolase</keyword>
<evidence type="ECO:0000313" key="4">
    <source>
        <dbReference type="EMBL" id="KAJ6639898.1"/>
    </source>
</evidence>
<dbReference type="EMBL" id="WJQU01000003">
    <property type="protein sequence ID" value="KAJ6639898.1"/>
    <property type="molecule type" value="Genomic_DNA"/>
</dbReference>
<dbReference type="GO" id="GO:0052757">
    <property type="term" value="F:chondroitin hydrolase activity"/>
    <property type="evidence" value="ECO:0007669"/>
    <property type="project" value="TreeGrafter"/>
</dbReference>
<dbReference type="SUPFAM" id="SSF48208">
    <property type="entry name" value="Six-hairpin glycosidases"/>
    <property type="match status" value="1"/>
</dbReference>
<gene>
    <name evidence="4" type="ORF">Bhyg_12645</name>
</gene>
<evidence type="ECO:0000256" key="3">
    <source>
        <dbReference type="SAM" id="SignalP"/>
    </source>
</evidence>
<dbReference type="Gene3D" id="1.50.10.10">
    <property type="match status" value="1"/>
</dbReference>
<dbReference type="Proteomes" id="UP001151699">
    <property type="component" value="Chromosome X"/>
</dbReference>
<dbReference type="PANTHER" id="PTHR36845">
    <property type="entry name" value="HYDROLASE, PUTATIVE (AFU_ORTHOLOGUE AFUA_7G05090)-RELATED"/>
    <property type="match status" value="1"/>
</dbReference>
<organism evidence="4 5">
    <name type="scientific">Pseudolycoriella hygida</name>
    <dbReference type="NCBI Taxonomy" id="35572"/>
    <lineage>
        <taxon>Eukaryota</taxon>
        <taxon>Metazoa</taxon>
        <taxon>Ecdysozoa</taxon>
        <taxon>Arthropoda</taxon>
        <taxon>Hexapoda</taxon>
        <taxon>Insecta</taxon>
        <taxon>Pterygota</taxon>
        <taxon>Neoptera</taxon>
        <taxon>Endopterygota</taxon>
        <taxon>Diptera</taxon>
        <taxon>Nematocera</taxon>
        <taxon>Sciaroidea</taxon>
        <taxon>Sciaridae</taxon>
        <taxon>Pseudolycoriella</taxon>
    </lineage>
</organism>
<evidence type="ECO:0000313" key="5">
    <source>
        <dbReference type="Proteomes" id="UP001151699"/>
    </source>
</evidence>
<feature type="chain" id="PRO_5040164681" evidence="3">
    <location>
        <begin position="21"/>
        <end position="425"/>
    </location>
</feature>
<reference evidence="4" key="1">
    <citation type="submission" date="2022-07" db="EMBL/GenBank/DDBJ databases">
        <authorList>
            <person name="Trinca V."/>
            <person name="Uliana J.V.C."/>
            <person name="Torres T.T."/>
            <person name="Ward R.J."/>
            <person name="Monesi N."/>
        </authorList>
    </citation>
    <scope>NUCLEOTIDE SEQUENCE</scope>
    <source>
        <strain evidence="4">HSMRA1968</strain>
        <tissue evidence="4">Whole embryos</tissue>
    </source>
</reference>
<comment type="caution">
    <text evidence="4">The sequence shown here is derived from an EMBL/GenBank/DDBJ whole genome shotgun (WGS) entry which is preliminary data.</text>
</comment>
<dbReference type="InterPro" id="IPR052369">
    <property type="entry name" value="UG_Glycosaminoglycan_Hydrolase"/>
</dbReference>
<dbReference type="InterPro" id="IPR008928">
    <property type="entry name" value="6-hairpin_glycosidase_sf"/>
</dbReference>
<dbReference type="AlphaFoldDB" id="A0A9Q0S1D1"/>
<name>A0A9Q0S1D1_9DIPT</name>
<sequence>MVRIAVFITLVLCLVIPSKCIDPNVAINFAVRKYTQLSEQLSEDDPSTGFITTADPTKTTWYKTDVMDWTVGFYGGSLWTLYALTHDDHWKDLAEEYQERIKLRQYDTSTHDVGFVIMTTYGLCREYTGTETLAIIKQTAESLSTRFYPTVRVMRSWNNGAGDNADEIKVIADNMMNLELLYTAAKLTGNETFSSIATSHADRTIEEHFRNNGSSGTYHVVAFSERTGEVLRKYNAQGLRDNSTWSRGLAWTTHGFITSYILSNHQRYLEYAIIAGNYFLSHLPYDFVPYWDFDADITASYQPRDTAAGAIASHAFLKIYQVTRDAKWFDAADRILENLNTRYRSDGSDQYKINSILVNGTVFFHQGNFNTAIVYADFYFLQAVKLYREILQENSNSSNHLAISKSLVGVFCVFLMKVYHNGAEY</sequence>
<dbReference type="GO" id="GO:0000272">
    <property type="term" value="P:polysaccharide catabolic process"/>
    <property type="evidence" value="ECO:0007669"/>
    <property type="project" value="TreeGrafter"/>
</dbReference>
<proteinExistence type="inferred from homology"/>
<keyword evidence="5" id="KW-1185">Reference proteome</keyword>
<evidence type="ECO:0000256" key="1">
    <source>
        <dbReference type="ARBA" id="ARBA00022801"/>
    </source>
</evidence>
<evidence type="ECO:0000256" key="2">
    <source>
        <dbReference type="ARBA" id="ARBA00038358"/>
    </source>
</evidence>
<keyword evidence="3" id="KW-0732">Signal</keyword>
<dbReference type="PANTHER" id="PTHR36845:SF1">
    <property type="entry name" value="HYDROLASE, PUTATIVE (AFU_ORTHOLOGUE AFUA_7G05090)-RELATED"/>
    <property type="match status" value="1"/>
</dbReference>
<protein>
    <submittedName>
        <fullName evidence="4">Unsaturated glucuronyl hydrolase</fullName>
    </submittedName>
</protein>
<dbReference type="OrthoDB" id="2317065at2759"/>
<accession>A0A9Q0S1D1</accession>
<dbReference type="InterPro" id="IPR012341">
    <property type="entry name" value="6hp_glycosidase-like_sf"/>
</dbReference>
<feature type="signal peptide" evidence="3">
    <location>
        <begin position="1"/>
        <end position="20"/>
    </location>
</feature>